<dbReference type="EMBL" id="JAQOSQ010000004">
    <property type="protein sequence ID" value="MDJ1182763.1"/>
    <property type="molecule type" value="Genomic_DNA"/>
</dbReference>
<organism evidence="2 3">
    <name type="scientific">Roseofilum casamattae BLCC-M143</name>
    <dbReference type="NCBI Taxonomy" id="3022442"/>
    <lineage>
        <taxon>Bacteria</taxon>
        <taxon>Bacillati</taxon>
        <taxon>Cyanobacteriota</taxon>
        <taxon>Cyanophyceae</taxon>
        <taxon>Desertifilales</taxon>
        <taxon>Desertifilaceae</taxon>
        <taxon>Roseofilum</taxon>
        <taxon>Roseofilum casamattae</taxon>
    </lineage>
</organism>
<feature type="signal peptide" evidence="1">
    <location>
        <begin position="1"/>
        <end position="25"/>
    </location>
</feature>
<keyword evidence="1" id="KW-0732">Signal</keyword>
<reference evidence="2 3" key="1">
    <citation type="submission" date="2023-01" db="EMBL/GenBank/DDBJ databases">
        <title>Novel diversity within Roseofilum (Cyanobacteria; Desertifilaceae) from marine benthic mats with descriptions of four novel species.</title>
        <authorList>
            <person name="Wang Y."/>
            <person name="Berthold D.E."/>
            <person name="Hu J."/>
            <person name="Lefler F.W."/>
            <person name="Laughinghouse H.D. IV."/>
        </authorList>
    </citation>
    <scope>NUCLEOTIDE SEQUENCE [LARGE SCALE GENOMIC DNA]</scope>
    <source>
        <strain evidence="2 3">BLCC-M143</strain>
    </source>
</reference>
<feature type="chain" id="PRO_5045880255" evidence="1">
    <location>
        <begin position="26"/>
        <end position="246"/>
    </location>
</feature>
<protein>
    <submittedName>
        <fullName evidence="2">DUF928 domain-containing protein</fullName>
    </submittedName>
</protein>
<proteinExistence type="predicted"/>
<dbReference type="RefSeq" id="WP_283757416.1">
    <property type="nucleotide sequence ID" value="NZ_JAQOSQ010000004.1"/>
</dbReference>
<name>A0ABT7BUA2_9CYAN</name>
<dbReference type="Pfam" id="PF06051">
    <property type="entry name" value="DUF928"/>
    <property type="match status" value="1"/>
</dbReference>
<evidence type="ECO:0000313" key="2">
    <source>
        <dbReference type="EMBL" id="MDJ1182763.1"/>
    </source>
</evidence>
<comment type="caution">
    <text evidence="2">The sequence shown here is derived from an EMBL/GenBank/DDBJ whole genome shotgun (WGS) entry which is preliminary data.</text>
</comment>
<keyword evidence="3" id="KW-1185">Reference proteome</keyword>
<evidence type="ECO:0000313" key="3">
    <source>
        <dbReference type="Proteomes" id="UP001232992"/>
    </source>
</evidence>
<dbReference type="Proteomes" id="UP001232992">
    <property type="component" value="Unassembled WGS sequence"/>
</dbReference>
<evidence type="ECO:0000256" key="1">
    <source>
        <dbReference type="SAM" id="SignalP"/>
    </source>
</evidence>
<gene>
    <name evidence="2" type="ORF">PMH09_06095</name>
</gene>
<dbReference type="InterPro" id="IPR010328">
    <property type="entry name" value="DUF928"/>
</dbReference>
<accession>A0ABT7BUA2</accession>
<sequence length="246" mass="26668">MLKFTQKTLILAILATLGGQSSLQANPNIYLAQTFKPPGRGAPPKTADAGTRGCTISAGERQSLTALVPGEALALTTQEKPTLFWYLPEAKGKTVQFTLLDRNDETIIYETEIGGLSQSGIVGIDLSQIAPTSKGTTGLEVDRLYHWYMVIVCDPTDRTGDVVVDGWIERVEPSQALQAQLQNTAAVDRAKIYAEAGIWHDALSAIAKQYYSGSANPAIAAQWETLLRSVELDAFTNTPILKMSQR</sequence>